<dbReference type="InterPro" id="IPR004841">
    <property type="entry name" value="AA-permease/SLC12A_dom"/>
</dbReference>
<accession>A0AA36APA1</accession>
<comment type="subcellular location">
    <subcellularLocation>
        <location evidence="1">Membrane</location>
        <topology evidence="1">Multi-pass membrane protein</topology>
    </subcellularLocation>
</comment>
<evidence type="ECO:0000259" key="11">
    <source>
        <dbReference type="Pfam" id="PF03522"/>
    </source>
</evidence>
<evidence type="ECO:0000256" key="1">
    <source>
        <dbReference type="ARBA" id="ARBA00004141"/>
    </source>
</evidence>
<dbReference type="Gene3D" id="1.20.1740.10">
    <property type="entry name" value="Amino acid/polyamine transporter I"/>
    <property type="match status" value="1"/>
</dbReference>
<feature type="transmembrane region" description="Helical" evidence="9">
    <location>
        <begin position="327"/>
        <end position="345"/>
    </location>
</feature>
<evidence type="ECO:0000256" key="6">
    <source>
        <dbReference type="ARBA" id="ARBA00022989"/>
    </source>
</evidence>
<dbReference type="EMBL" id="OX597816">
    <property type="protein sequence ID" value="CAI9719189.1"/>
    <property type="molecule type" value="Genomic_DNA"/>
</dbReference>
<feature type="transmembrane region" description="Helical" evidence="9">
    <location>
        <begin position="228"/>
        <end position="247"/>
    </location>
</feature>
<evidence type="ECO:0000256" key="5">
    <source>
        <dbReference type="ARBA" id="ARBA00022692"/>
    </source>
</evidence>
<feature type="domain" description="Amino acid permease/ SLC12A" evidence="10">
    <location>
        <begin position="105"/>
        <end position="598"/>
    </location>
</feature>
<evidence type="ECO:0000313" key="12">
    <source>
        <dbReference type="EMBL" id="CAI9719189.1"/>
    </source>
</evidence>
<feature type="domain" description="SLC12A transporter C-terminal" evidence="11">
    <location>
        <begin position="609"/>
        <end position="697"/>
    </location>
</feature>
<proteinExistence type="inferred from homology"/>
<reference evidence="12" key="1">
    <citation type="submission" date="2023-08" db="EMBL/GenBank/DDBJ databases">
        <authorList>
            <person name="Alioto T."/>
            <person name="Alioto T."/>
            <person name="Gomez Garrido J."/>
        </authorList>
    </citation>
    <scope>NUCLEOTIDE SEQUENCE</scope>
</reference>
<dbReference type="GO" id="GO:0016020">
    <property type="term" value="C:membrane"/>
    <property type="evidence" value="ECO:0007669"/>
    <property type="project" value="UniProtKB-SubCell"/>
</dbReference>
<evidence type="ECO:0000256" key="3">
    <source>
        <dbReference type="ARBA" id="ARBA00019359"/>
    </source>
</evidence>
<name>A0AA36APA1_OCTVU</name>
<dbReference type="Proteomes" id="UP001162480">
    <property type="component" value="Chromosome 3"/>
</dbReference>
<dbReference type="Pfam" id="PF00324">
    <property type="entry name" value="AA_permease"/>
    <property type="match status" value="1"/>
</dbReference>
<feature type="transmembrane region" description="Helical" evidence="9">
    <location>
        <begin position="366"/>
        <end position="384"/>
    </location>
</feature>
<evidence type="ECO:0000313" key="13">
    <source>
        <dbReference type="Proteomes" id="UP001162480"/>
    </source>
</evidence>
<feature type="transmembrane region" description="Helical" evidence="9">
    <location>
        <begin position="126"/>
        <end position="155"/>
    </location>
</feature>
<dbReference type="GO" id="GO:0055064">
    <property type="term" value="P:chloride ion homeostasis"/>
    <property type="evidence" value="ECO:0007669"/>
    <property type="project" value="TreeGrafter"/>
</dbReference>
<dbReference type="FunFam" id="1.20.1740.10:FF:000013">
    <property type="entry name" value="Solute carrier family 12 member"/>
    <property type="match status" value="1"/>
</dbReference>
<dbReference type="InterPro" id="IPR018491">
    <property type="entry name" value="SLC12_C"/>
</dbReference>
<dbReference type="Pfam" id="PF03522">
    <property type="entry name" value="SLC12"/>
    <property type="match status" value="1"/>
</dbReference>
<feature type="transmembrane region" description="Helical" evidence="9">
    <location>
        <begin position="93"/>
        <end position="114"/>
    </location>
</feature>
<dbReference type="AlphaFoldDB" id="A0AA36APA1"/>
<evidence type="ECO:0000256" key="4">
    <source>
        <dbReference type="ARBA" id="ARBA00022448"/>
    </source>
</evidence>
<evidence type="ECO:0000256" key="8">
    <source>
        <dbReference type="SAM" id="MobiDB-lite"/>
    </source>
</evidence>
<feature type="transmembrane region" description="Helical" evidence="9">
    <location>
        <begin position="458"/>
        <end position="477"/>
    </location>
</feature>
<dbReference type="PANTHER" id="PTHR11827:SF72">
    <property type="entry name" value="GH08340P"/>
    <property type="match status" value="1"/>
</dbReference>
<keyword evidence="13" id="KW-1185">Reference proteome</keyword>
<evidence type="ECO:0000256" key="2">
    <source>
        <dbReference type="ARBA" id="ARBA00010593"/>
    </source>
</evidence>
<organism evidence="12 13">
    <name type="scientific">Octopus vulgaris</name>
    <name type="common">Common octopus</name>
    <dbReference type="NCBI Taxonomy" id="6645"/>
    <lineage>
        <taxon>Eukaryota</taxon>
        <taxon>Metazoa</taxon>
        <taxon>Spiralia</taxon>
        <taxon>Lophotrochozoa</taxon>
        <taxon>Mollusca</taxon>
        <taxon>Cephalopoda</taxon>
        <taxon>Coleoidea</taxon>
        <taxon>Octopodiformes</taxon>
        <taxon>Octopoda</taxon>
        <taxon>Incirrata</taxon>
        <taxon>Octopodidae</taxon>
        <taxon>Octopus</taxon>
    </lineage>
</organism>
<dbReference type="GO" id="GO:0015379">
    <property type="term" value="F:potassium:chloride symporter activity"/>
    <property type="evidence" value="ECO:0007669"/>
    <property type="project" value="TreeGrafter"/>
</dbReference>
<dbReference type="InterPro" id="IPR004842">
    <property type="entry name" value="SLC12A_fam"/>
</dbReference>
<dbReference type="GO" id="GO:0006884">
    <property type="term" value="P:cell volume homeostasis"/>
    <property type="evidence" value="ECO:0007669"/>
    <property type="project" value="TreeGrafter"/>
</dbReference>
<evidence type="ECO:0000256" key="7">
    <source>
        <dbReference type="ARBA" id="ARBA00023136"/>
    </source>
</evidence>
<feature type="transmembrane region" description="Helical" evidence="9">
    <location>
        <begin position="404"/>
        <end position="426"/>
    </location>
</feature>
<keyword evidence="4" id="KW-0813">Transport</keyword>
<keyword evidence="7 9" id="KW-0472">Membrane</keyword>
<comment type="similarity">
    <text evidence="2">Belongs to the SLC12A transporter family.</text>
</comment>
<feature type="transmembrane region" description="Helical" evidence="9">
    <location>
        <begin position="176"/>
        <end position="196"/>
    </location>
</feature>
<feature type="transmembrane region" description="Helical" evidence="9">
    <location>
        <begin position="540"/>
        <end position="557"/>
    </location>
</feature>
<feature type="transmembrane region" description="Helical" evidence="9">
    <location>
        <begin position="516"/>
        <end position="534"/>
    </location>
</feature>
<keyword evidence="6 9" id="KW-1133">Transmembrane helix</keyword>
<keyword evidence="5 9" id="KW-0812">Transmembrane</keyword>
<feature type="transmembrane region" description="Helical" evidence="9">
    <location>
        <begin position="254"/>
        <end position="273"/>
    </location>
</feature>
<protein>
    <recommendedName>
        <fullName evidence="3">Solute carrier family 12 member 9</fullName>
    </recommendedName>
</protein>
<gene>
    <name evidence="12" type="ORF">OCTVUL_1B009994</name>
</gene>
<evidence type="ECO:0000256" key="9">
    <source>
        <dbReference type="SAM" id="Phobius"/>
    </source>
</evidence>
<sequence length="959" mass="107714">MAESDNTKATEFSGYPSSGEPESDSFRDDHRIVYSESTPILRSQWVWRLHRSLSNASLEYSSTYPPSYDCISNPLSQQRNHDQRRNSSSMRTLGTFAGVFCPVSLSMFSTFLFLRAGFAIGQAGILVILGQFVIAYVILLLTVLSICAISTNGLVEGGGAYYMISRALGPEFGGSIGFLFFVANVFSCSLYTSAIVEGLIQNFGPSGTFTSNSTVYLPYDETNHWYDYMYATICLVLCLAICFVGGAMFARFSAFILLIVSLCTLMTIISFLVKKDIISVPIPRGNTLIYKMSNYSDVFGNYTGLKFSTFKQNLYENYTTDYSTDSTMTFGIVFSILFSSITGIMNGANMSGELKDPSRSIPNGTLAAMAYTFITYIILSFLIAASCDRFLLVNDYVFLQDINIWKPFVVVGIFAVTFSSALGNLIGGSRVLERLANDHLFWFVLSPAKITSRNGNPFVAVLITWLFAQLVLLIGSLNAIAPFTSVCFLLSYASTNLACLGLEVASAPNFRPTFKYFSWHTSLLGLIGCIIMSFYVSPLYASISVIMLLLLVILLHIRSLPSSWGSISQALIFHQVRKYLLMLDTRKDHVKYWRPQILLMVAHPCQSCELMDFINDLKKGGLYIIGHVKIGTLNKHLSDPIQDDYSKWLSLIDYLKIKAFPEVTMAPSVSEGLIHLARISGLGGMKPNTVCFGFYDDATPVDSFMKTRIRHGTVVNSAEEGSSENISEHFGVVRSDKDPHSVQSFEEFVGFIRDCLKMQKNVCICRHFNQLDKNAILSSKSEHFIDVWPLNFFQPETSNYFDITCLYMLQLACILHMVPKWKKHTTLRVFLCVDTVNDNTLQKEKKLDDFLRQLRILARIKIVPWDQILTYYRANEDQHESSEEMMQKFYSLGDSTLKMINQLIVDNSRATAISFIYLPLPPSDISKYEKYLHQLTVLSNSLPPTMFVHGLHPVTSTTL</sequence>
<feature type="region of interest" description="Disordered" evidence="8">
    <location>
        <begin position="1"/>
        <end position="28"/>
    </location>
</feature>
<dbReference type="PANTHER" id="PTHR11827">
    <property type="entry name" value="SOLUTE CARRIER FAMILY 12, CATION COTRANSPORTERS"/>
    <property type="match status" value="1"/>
</dbReference>
<dbReference type="GO" id="GO:0055075">
    <property type="term" value="P:potassium ion homeostasis"/>
    <property type="evidence" value="ECO:0007669"/>
    <property type="project" value="TreeGrafter"/>
</dbReference>
<evidence type="ECO:0000259" key="10">
    <source>
        <dbReference type="Pfam" id="PF00324"/>
    </source>
</evidence>